<dbReference type="Pfam" id="PF00395">
    <property type="entry name" value="SLH"/>
    <property type="match status" value="3"/>
</dbReference>
<organism evidence="3 4">
    <name type="scientific">Planococcus salinus</name>
    <dbReference type="NCBI Taxonomy" id="1848460"/>
    <lineage>
        <taxon>Bacteria</taxon>
        <taxon>Bacillati</taxon>
        <taxon>Bacillota</taxon>
        <taxon>Bacilli</taxon>
        <taxon>Bacillales</taxon>
        <taxon>Caryophanaceae</taxon>
        <taxon>Planococcus</taxon>
    </lineage>
</organism>
<sequence length="356" mass="39515">MVLVVLMGMSASPAAAASDLNTGHGFYEEITYLLEQEILQGYPDDTVRPDATVTRAEAAIMIGRMQGLDGTQRDSGFSDVTARQKASGFIAEAEEAGYINGYPDGTFRPYETITRGDMAIILSRVFVTPFAEDVAFTDISPMMEAYEPIGYILGANITVGYPDNTFKPNLAVTRAQFSAFLARGQEPKFKNDARIAGSYMKDMTKTYVYESADGSTSTHQYEFVPYRINDELPLGFVWTMTDENGEHIDDYIESETRDYYGIGFPYSEFYVELVYPVETGKTFNVDSTFSPEHEITAVGVTVETAYRTFTNAVEVTVADDPDFVEEPIKYYMVEGFGGVKTVDMDGTTISELVDVR</sequence>
<dbReference type="PROSITE" id="PS51272">
    <property type="entry name" value="SLH"/>
    <property type="match status" value="3"/>
</dbReference>
<feature type="signal peptide" evidence="1">
    <location>
        <begin position="1"/>
        <end position="17"/>
    </location>
</feature>
<dbReference type="InterPro" id="IPR051465">
    <property type="entry name" value="Cell_Envelope_Struct_Comp"/>
</dbReference>
<dbReference type="AlphaFoldDB" id="A0A3M8P7I8"/>
<evidence type="ECO:0000256" key="1">
    <source>
        <dbReference type="SAM" id="SignalP"/>
    </source>
</evidence>
<accession>A0A3M8P7I8</accession>
<dbReference type="EMBL" id="RIAX01000005">
    <property type="protein sequence ID" value="RNF39658.1"/>
    <property type="molecule type" value="Genomic_DNA"/>
</dbReference>
<feature type="domain" description="SLH" evidence="2">
    <location>
        <begin position="13"/>
        <end position="76"/>
    </location>
</feature>
<name>A0A3M8P7I8_9BACL</name>
<keyword evidence="1" id="KW-0732">Signal</keyword>
<evidence type="ECO:0000313" key="4">
    <source>
        <dbReference type="Proteomes" id="UP000275473"/>
    </source>
</evidence>
<evidence type="ECO:0000259" key="2">
    <source>
        <dbReference type="PROSITE" id="PS51272"/>
    </source>
</evidence>
<dbReference type="InterPro" id="IPR001119">
    <property type="entry name" value="SLH_dom"/>
</dbReference>
<comment type="caution">
    <text evidence="3">The sequence shown here is derived from an EMBL/GenBank/DDBJ whole genome shotgun (WGS) entry which is preliminary data.</text>
</comment>
<keyword evidence="4" id="KW-1185">Reference proteome</keyword>
<protein>
    <submittedName>
        <fullName evidence="3">S-layer homology domain-containing protein</fullName>
    </submittedName>
</protein>
<feature type="domain" description="SLH" evidence="2">
    <location>
        <begin position="137"/>
        <end position="195"/>
    </location>
</feature>
<gene>
    <name evidence="3" type="ORF">EEX84_09260</name>
</gene>
<evidence type="ECO:0000313" key="3">
    <source>
        <dbReference type="EMBL" id="RNF39658.1"/>
    </source>
</evidence>
<dbReference type="PANTHER" id="PTHR43308:SF5">
    <property type="entry name" value="S-LAYER PROTEIN _ PEPTIDOGLYCAN ENDO-BETA-N-ACETYLGLUCOSAMINIDASE"/>
    <property type="match status" value="1"/>
</dbReference>
<dbReference type="Proteomes" id="UP000275473">
    <property type="component" value="Unassembled WGS sequence"/>
</dbReference>
<dbReference type="PANTHER" id="PTHR43308">
    <property type="entry name" value="OUTER MEMBRANE PROTEIN ALPHA-RELATED"/>
    <property type="match status" value="1"/>
</dbReference>
<feature type="domain" description="SLH" evidence="2">
    <location>
        <begin position="77"/>
        <end position="136"/>
    </location>
</feature>
<proteinExistence type="predicted"/>
<dbReference type="OrthoDB" id="5845122at2"/>
<feature type="chain" id="PRO_5039648090" evidence="1">
    <location>
        <begin position="18"/>
        <end position="356"/>
    </location>
</feature>
<reference evidence="3 4" key="1">
    <citation type="journal article" date="2018" name="Int. J. Syst. Evol. Microbiol.">
        <title>Planococcus salinus sp. nov., a moderately halophilic bacterium isolated from a saline-alkali soil.</title>
        <authorList>
            <person name="Gan L."/>
        </authorList>
    </citation>
    <scope>NUCLEOTIDE SEQUENCE [LARGE SCALE GENOMIC DNA]</scope>
    <source>
        <strain evidence="3 4">LCB217</strain>
    </source>
</reference>